<dbReference type="InterPro" id="IPR020846">
    <property type="entry name" value="MFS_dom"/>
</dbReference>
<feature type="transmembrane region" description="Helical" evidence="7">
    <location>
        <begin position="78"/>
        <end position="98"/>
    </location>
</feature>
<evidence type="ECO:0000256" key="6">
    <source>
        <dbReference type="ARBA" id="ARBA00023136"/>
    </source>
</evidence>
<evidence type="ECO:0000313" key="10">
    <source>
        <dbReference type="Proteomes" id="UP000027002"/>
    </source>
</evidence>
<dbReference type="Pfam" id="PF00083">
    <property type="entry name" value="Sugar_tr"/>
    <property type="match status" value="2"/>
</dbReference>
<dbReference type="GeneID" id="66066820"/>
<evidence type="ECO:0000256" key="1">
    <source>
        <dbReference type="ARBA" id="ARBA00004141"/>
    </source>
</evidence>
<evidence type="ECO:0000313" key="9">
    <source>
        <dbReference type="EMBL" id="QUC21802.1"/>
    </source>
</evidence>
<dbReference type="PANTHER" id="PTHR23508:SF10">
    <property type="entry name" value="CARBOXYLIC ACID TRANSPORTER PROTEIN HOMOLOG"/>
    <property type="match status" value="1"/>
</dbReference>
<feature type="transmembrane region" description="Helical" evidence="7">
    <location>
        <begin position="426"/>
        <end position="446"/>
    </location>
</feature>
<dbReference type="InterPro" id="IPR005828">
    <property type="entry name" value="MFS_sugar_transport-like"/>
</dbReference>
<keyword evidence="5 7" id="KW-1133">Transmembrane helix</keyword>
<dbReference type="RefSeq" id="XP_042999475.1">
    <property type="nucleotide sequence ID" value="XM_043143540.1"/>
</dbReference>
<evidence type="ECO:0000256" key="2">
    <source>
        <dbReference type="ARBA" id="ARBA00010992"/>
    </source>
</evidence>
<evidence type="ECO:0000256" key="7">
    <source>
        <dbReference type="SAM" id="Phobius"/>
    </source>
</evidence>
<dbReference type="OrthoDB" id="2261376at2759"/>
<keyword evidence="3" id="KW-0813">Transport</keyword>
<dbReference type="KEGG" id="uvi:66066820"/>
<protein>
    <recommendedName>
        <fullName evidence="8">Major facilitator superfamily (MFS) profile domain-containing protein</fullName>
    </recommendedName>
</protein>
<evidence type="ECO:0000256" key="3">
    <source>
        <dbReference type="ARBA" id="ARBA00022448"/>
    </source>
</evidence>
<dbReference type="SUPFAM" id="SSF103473">
    <property type="entry name" value="MFS general substrate transporter"/>
    <property type="match status" value="1"/>
</dbReference>
<comment type="similarity">
    <text evidence="2">Belongs to the major facilitator superfamily. Sugar transporter (TC 2.A.1.1) family.</text>
</comment>
<dbReference type="Proteomes" id="UP000027002">
    <property type="component" value="Chromosome 5"/>
</dbReference>
<comment type="subcellular location">
    <subcellularLocation>
        <location evidence="1">Membrane</location>
        <topology evidence="1">Multi-pass membrane protein</topology>
    </subcellularLocation>
</comment>
<keyword evidence="4 7" id="KW-0812">Transmembrane</keyword>
<feature type="transmembrane region" description="Helical" evidence="7">
    <location>
        <begin position="352"/>
        <end position="370"/>
    </location>
</feature>
<dbReference type="AlphaFoldDB" id="A0A8E5MJN6"/>
<dbReference type="GO" id="GO:0046943">
    <property type="term" value="F:carboxylic acid transmembrane transporter activity"/>
    <property type="evidence" value="ECO:0007669"/>
    <property type="project" value="TreeGrafter"/>
</dbReference>
<organism evidence="9 10">
    <name type="scientific">Ustilaginoidea virens</name>
    <name type="common">Rice false smut fungus</name>
    <name type="synonym">Villosiclava virens</name>
    <dbReference type="NCBI Taxonomy" id="1159556"/>
    <lineage>
        <taxon>Eukaryota</taxon>
        <taxon>Fungi</taxon>
        <taxon>Dikarya</taxon>
        <taxon>Ascomycota</taxon>
        <taxon>Pezizomycotina</taxon>
        <taxon>Sordariomycetes</taxon>
        <taxon>Hypocreomycetidae</taxon>
        <taxon>Hypocreales</taxon>
        <taxon>Clavicipitaceae</taxon>
        <taxon>Ustilaginoidea</taxon>
    </lineage>
</organism>
<keyword evidence="10" id="KW-1185">Reference proteome</keyword>
<proteinExistence type="inferred from homology"/>
<feature type="transmembrane region" description="Helical" evidence="7">
    <location>
        <begin position="248"/>
        <end position="269"/>
    </location>
</feature>
<feature type="transmembrane region" description="Helical" evidence="7">
    <location>
        <begin position="174"/>
        <end position="197"/>
    </location>
</feature>
<evidence type="ECO:0000256" key="4">
    <source>
        <dbReference type="ARBA" id="ARBA00022692"/>
    </source>
</evidence>
<name>A0A8E5MJN6_USTVR</name>
<sequence>MEIQPTKEADIQDVKLQEPSLVEEQAQRPSFWKAALPVFACGAGLFSDGYINNVIGSVNTVLGIQYGSLYRDSEAAKYVADIAFAGTVVGQLVFGYLSDGWSRSNSLVASTVILIVFTALAAASYYKGDAIGMFNMLAAWRFFVGIGIGGEYPAGSVGCAESTSGLKKGTRHRWFILFTNTMIDVGFVFGAFLPYVIAAAAQNTNYSTIWRTSLGIGVAFPLVLLVLRFRLKEPEEFSREAMRKKTPYWLVLKFYWFRLLCVSMVWFLYNFSVYAFGIYSSSILSGIYNNTAPLTTVFGWNTVINLFYLPGSIIGSFISDKLGPKHTLVLGVTAQSVVGFIMAGVYEKISTNIAAFAIVYGIFLSLGELGPGNNIGLLAAKTCATGVRGRYYGLAAAMGKIGAFVGTLVFPYIRAAGGNEVESAQYPFWVASSLCILSAIIVFFFIPNIGQDTIADENVRFRDYLESQGWDTTQLGIAAHDAEAAAAEKKANASDKQE</sequence>
<dbReference type="GO" id="GO:0005886">
    <property type="term" value="C:plasma membrane"/>
    <property type="evidence" value="ECO:0007669"/>
    <property type="project" value="TreeGrafter"/>
</dbReference>
<evidence type="ECO:0000259" key="8">
    <source>
        <dbReference type="PROSITE" id="PS50850"/>
    </source>
</evidence>
<dbReference type="InterPro" id="IPR036259">
    <property type="entry name" value="MFS_trans_sf"/>
</dbReference>
<dbReference type="Gene3D" id="1.20.1250.20">
    <property type="entry name" value="MFS general substrate transporter like domains"/>
    <property type="match status" value="1"/>
</dbReference>
<dbReference type="PANTHER" id="PTHR23508">
    <property type="entry name" value="CARBOXYLIC ACID TRANSPORTER PROTEIN HOMOLOG"/>
    <property type="match status" value="1"/>
</dbReference>
<feature type="transmembrane region" description="Helical" evidence="7">
    <location>
        <begin position="104"/>
        <end position="126"/>
    </location>
</feature>
<dbReference type="FunFam" id="1.20.1250.20:FF:000140">
    <property type="entry name" value="Putative MFS phospholipid transporter"/>
    <property type="match status" value="1"/>
</dbReference>
<keyword evidence="6 7" id="KW-0472">Membrane</keyword>
<feature type="transmembrane region" description="Helical" evidence="7">
    <location>
        <begin position="298"/>
        <end position="318"/>
    </location>
</feature>
<evidence type="ECO:0000256" key="5">
    <source>
        <dbReference type="ARBA" id="ARBA00022989"/>
    </source>
</evidence>
<feature type="transmembrane region" description="Helical" evidence="7">
    <location>
        <begin position="209"/>
        <end position="227"/>
    </location>
</feature>
<dbReference type="EMBL" id="CP072757">
    <property type="protein sequence ID" value="QUC21802.1"/>
    <property type="molecule type" value="Genomic_DNA"/>
</dbReference>
<feature type="transmembrane region" description="Helical" evidence="7">
    <location>
        <begin position="391"/>
        <end position="414"/>
    </location>
</feature>
<reference evidence="9" key="1">
    <citation type="submission" date="2020-03" db="EMBL/GenBank/DDBJ databases">
        <title>A mixture of massive structural variations and highly conserved coding sequences in Ustilaginoidea virens genome.</title>
        <authorList>
            <person name="Zhang K."/>
            <person name="Zhao Z."/>
            <person name="Zhang Z."/>
            <person name="Li Y."/>
            <person name="Hsiang T."/>
            <person name="Sun W."/>
        </authorList>
    </citation>
    <scope>NUCLEOTIDE SEQUENCE</scope>
    <source>
        <strain evidence="9">UV-8b</strain>
    </source>
</reference>
<gene>
    <name evidence="9" type="ORF">UV8b_06043</name>
</gene>
<feature type="transmembrane region" description="Helical" evidence="7">
    <location>
        <begin position="327"/>
        <end position="346"/>
    </location>
</feature>
<dbReference type="PROSITE" id="PS50850">
    <property type="entry name" value="MFS"/>
    <property type="match status" value="1"/>
</dbReference>
<feature type="domain" description="Major facilitator superfamily (MFS) profile" evidence="8">
    <location>
        <begin position="37"/>
        <end position="450"/>
    </location>
</feature>
<accession>A0A8E5MJN6</accession>